<dbReference type="Pfam" id="PF00528">
    <property type="entry name" value="BPD_transp_1"/>
    <property type="match status" value="1"/>
</dbReference>
<dbReference type="InterPro" id="IPR050809">
    <property type="entry name" value="UgpAE/MalFG_permease"/>
</dbReference>
<evidence type="ECO:0000256" key="5">
    <source>
        <dbReference type="ARBA" id="ARBA00022989"/>
    </source>
</evidence>
<reference evidence="9 10" key="1">
    <citation type="submission" date="2018-07" db="EMBL/GenBank/DDBJ databases">
        <title>Genomic Encyclopedia of Type Strains, Phase III (KMG-III): the genomes of soil and plant-associated and newly described type strains.</title>
        <authorList>
            <person name="Whitman W."/>
        </authorList>
    </citation>
    <scope>NUCLEOTIDE SEQUENCE [LARGE SCALE GENOMIC DNA]</scope>
    <source>
        <strain evidence="9 10">CECT 7287</strain>
    </source>
</reference>
<evidence type="ECO:0000313" key="10">
    <source>
        <dbReference type="Proteomes" id="UP000256977"/>
    </source>
</evidence>
<feature type="transmembrane region" description="Helical" evidence="7">
    <location>
        <begin position="180"/>
        <end position="199"/>
    </location>
</feature>
<dbReference type="OrthoDB" id="9785836at2"/>
<keyword evidence="6 7" id="KW-0472">Membrane</keyword>
<feature type="transmembrane region" description="Helical" evidence="7">
    <location>
        <begin position="220"/>
        <end position="241"/>
    </location>
</feature>
<dbReference type="InterPro" id="IPR000515">
    <property type="entry name" value="MetI-like"/>
</dbReference>
<dbReference type="PROSITE" id="PS50928">
    <property type="entry name" value="ABC_TM1"/>
    <property type="match status" value="1"/>
</dbReference>
<dbReference type="EMBL" id="QRDZ01000045">
    <property type="protein sequence ID" value="RED54994.1"/>
    <property type="molecule type" value="Genomic_DNA"/>
</dbReference>
<feature type="transmembrane region" description="Helical" evidence="7">
    <location>
        <begin position="20"/>
        <end position="46"/>
    </location>
</feature>
<evidence type="ECO:0000259" key="8">
    <source>
        <dbReference type="PROSITE" id="PS50928"/>
    </source>
</evidence>
<dbReference type="PANTHER" id="PTHR43227:SF11">
    <property type="entry name" value="BLL4140 PROTEIN"/>
    <property type="match status" value="1"/>
</dbReference>
<keyword evidence="4 7" id="KW-0812">Transmembrane</keyword>
<dbReference type="CDD" id="cd06261">
    <property type="entry name" value="TM_PBP2"/>
    <property type="match status" value="1"/>
</dbReference>
<evidence type="ECO:0000256" key="7">
    <source>
        <dbReference type="RuleBase" id="RU363032"/>
    </source>
</evidence>
<dbReference type="AlphaFoldDB" id="A0A3D9HZR8"/>
<evidence type="ECO:0000256" key="4">
    <source>
        <dbReference type="ARBA" id="ARBA00022692"/>
    </source>
</evidence>
<gene>
    <name evidence="9" type="ORF">DFP98_1452</name>
</gene>
<keyword evidence="2 7" id="KW-0813">Transport</keyword>
<dbReference type="SUPFAM" id="SSF161098">
    <property type="entry name" value="MetI-like"/>
    <property type="match status" value="1"/>
</dbReference>
<keyword evidence="10" id="KW-1185">Reference proteome</keyword>
<dbReference type="Gene3D" id="1.10.3720.10">
    <property type="entry name" value="MetI-like"/>
    <property type="match status" value="1"/>
</dbReference>
<feature type="domain" description="ABC transmembrane type-1" evidence="8">
    <location>
        <begin position="79"/>
        <end position="294"/>
    </location>
</feature>
<comment type="similarity">
    <text evidence="7">Belongs to the binding-protein-dependent transport system permease family.</text>
</comment>
<dbReference type="RefSeq" id="WP_116065341.1">
    <property type="nucleotide sequence ID" value="NZ_QRDZ01000045.1"/>
</dbReference>
<dbReference type="GO" id="GO:0005886">
    <property type="term" value="C:plasma membrane"/>
    <property type="evidence" value="ECO:0007669"/>
    <property type="project" value="UniProtKB-SubCell"/>
</dbReference>
<feature type="transmembrane region" description="Helical" evidence="7">
    <location>
        <begin position="273"/>
        <end position="298"/>
    </location>
</feature>
<organism evidence="9 10">
    <name type="scientific">Cohnella phaseoli</name>
    <dbReference type="NCBI Taxonomy" id="456490"/>
    <lineage>
        <taxon>Bacteria</taxon>
        <taxon>Bacillati</taxon>
        <taxon>Bacillota</taxon>
        <taxon>Bacilli</taxon>
        <taxon>Bacillales</taxon>
        <taxon>Paenibacillaceae</taxon>
        <taxon>Cohnella</taxon>
    </lineage>
</organism>
<protein>
    <submittedName>
        <fullName evidence="9">Putative aldouronate transport system permease protein</fullName>
    </submittedName>
</protein>
<keyword evidence="5 7" id="KW-1133">Transmembrane helix</keyword>
<sequence length="307" mass="34115">MTEASSTSIRRKRHIREGPLHLMMLPAVVLLILFSYLPMVGIVLAFERFNPSKGFFGSPFVGWDNFKYVMNMPGIGQVMWNTVYISLMKIVAGLIAPIAFALLLNEIVGNKIKRTIQTLIYLPHFLSWVILGGIMIDILSPSGGLLNSLLGTFGIEPIFFLGNERMFPYVLVLSDVWKEFGFGTIIYLAAITSINPSLYEAALCDGASRFKQTLHITLPGMAPIIVLMMTLSLGNVLNAGFDQVFNLYSPVVYRTGDILDTLVYRLGLLDAQYGVATAVGLFKSVVSTCFIVVSYLCAYRFANYRIF</sequence>
<comment type="caution">
    <text evidence="9">The sequence shown here is derived from an EMBL/GenBank/DDBJ whole genome shotgun (WGS) entry which is preliminary data.</text>
</comment>
<evidence type="ECO:0000256" key="1">
    <source>
        <dbReference type="ARBA" id="ARBA00004651"/>
    </source>
</evidence>
<evidence type="ECO:0000313" key="9">
    <source>
        <dbReference type="EMBL" id="RED54994.1"/>
    </source>
</evidence>
<evidence type="ECO:0000256" key="3">
    <source>
        <dbReference type="ARBA" id="ARBA00022475"/>
    </source>
</evidence>
<feature type="transmembrane region" description="Helical" evidence="7">
    <location>
        <begin position="83"/>
        <end position="107"/>
    </location>
</feature>
<name>A0A3D9HZR8_9BACL</name>
<keyword evidence="3" id="KW-1003">Cell membrane</keyword>
<dbReference type="Proteomes" id="UP000256977">
    <property type="component" value="Unassembled WGS sequence"/>
</dbReference>
<evidence type="ECO:0000256" key="2">
    <source>
        <dbReference type="ARBA" id="ARBA00022448"/>
    </source>
</evidence>
<proteinExistence type="inferred from homology"/>
<feature type="transmembrane region" description="Helical" evidence="7">
    <location>
        <begin position="119"/>
        <end position="139"/>
    </location>
</feature>
<evidence type="ECO:0000256" key="6">
    <source>
        <dbReference type="ARBA" id="ARBA00023136"/>
    </source>
</evidence>
<dbReference type="PANTHER" id="PTHR43227">
    <property type="entry name" value="BLL4140 PROTEIN"/>
    <property type="match status" value="1"/>
</dbReference>
<dbReference type="InterPro" id="IPR035906">
    <property type="entry name" value="MetI-like_sf"/>
</dbReference>
<accession>A0A3D9HZR8</accession>
<dbReference type="GO" id="GO:0055085">
    <property type="term" value="P:transmembrane transport"/>
    <property type="evidence" value="ECO:0007669"/>
    <property type="project" value="InterPro"/>
</dbReference>
<comment type="subcellular location">
    <subcellularLocation>
        <location evidence="1 7">Cell membrane</location>
        <topology evidence="1 7">Multi-pass membrane protein</topology>
    </subcellularLocation>
</comment>